<keyword evidence="3 7" id="KW-0812">Transmembrane</keyword>
<dbReference type="EMBL" id="BMEV01000006">
    <property type="protein sequence ID" value="GGH70477.1"/>
    <property type="molecule type" value="Genomic_DNA"/>
</dbReference>
<dbReference type="Proteomes" id="UP000602050">
    <property type="component" value="Unassembled WGS sequence"/>
</dbReference>
<keyword evidence="5 7" id="KW-0472">Membrane</keyword>
<dbReference type="InterPro" id="IPR052984">
    <property type="entry name" value="UPF0421"/>
</dbReference>
<dbReference type="PANTHER" id="PTHR40064:SF1">
    <property type="entry name" value="MEMBRANE PROTEIN"/>
    <property type="match status" value="1"/>
</dbReference>
<evidence type="ECO:0000256" key="1">
    <source>
        <dbReference type="ARBA" id="ARBA00004651"/>
    </source>
</evidence>
<evidence type="ECO:0000256" key="7">
    <source>
        <dbReference type="SAM" id="Phobius"/>
    </source>
</evidence>
<feature type="transmembrane region" description="Helical" evidence="7">
    <location>
        <begin position="20"/>
        <end position="40"/>
    </location>
</feature>
<dbReference type="Pfam" id="PF06081">
    <property type="entry name" value="ArAE_1"/>
    <property type="match status" value="1"/>
</dbReference>
<dbReference type="GO" id="GO:0005886">
    <property type="term" value="C:plasma membrane"/>
    <property type="evidence" value="ECO:0007669"/>
    <property type="project" value="UniProtKB-SubCell"/>
</dbReference>
<evidence type="ECO:0000256" key="6">
    <source>
        <dbReference type="SAM" id="Coils"/>
    </source>
</evidence>
<dbReference type="InterPro" id="IPR010343">
    <property type="entry name" value="ArAE_1"/>
</dbReference>
<feature type="transmembrane region" description="Helical" evidence="7">
    <location>
        <begin position="130"/>
        <end position="147"/>
    </location>
</feature>
<dbReference type="PANTHER" id="PTHR40064">
    <property type="entry name" value="MEMBRANE PROTEIN-RELATED"/>
    <property type="match status" value="1"/>
</dbReference>
<name>A0A8J2ZPA6_9BACI</name>
<reference evidence="8" key="1">
    <citation type="journal article" date="2014" name="Int. J. Syst. Evol. Microbiol.">
        <title>Complete genome sequence of Corynebacterium casei LMG S-19264T (=DSM 44701T), isolated from a smear-ripened cheese.</title>
        <authorList>
            <consortium name="US DOE Joint Genome Institute (JGI-PGF)"/>
            <person name="Walter F."/>
            <person name="Albersmeier A."/>
            <person name="Kalinowski J."/>
            <person name="Ruckert C."/>
        </authorList>
    </citation>
    <scope>NUCLEOTIDE SEQUENCE</scope>
    <source>
        <strain evidence="8">CGMCC 1.12360</strain>
    </source>
</reference>
<evidence type="ECO:0000313" key="9">
    <source>
        <dbReference type="Proteomes" id="UP000602050"/>
    </source>
</evidence>
<evidence type="ECO:0000256" key="5">
    <source>
        <dbReference type="ARBA" id="ARBA00023136"/>
    </source>
</evidence>
<keyword evidence="4 7" id="KW-1133">Transmembrane helix</keyword>
<accession>A0A8J2ZPA6</accession>
<proteinExistence type="predicted"/>
<keyword evidence="6" id="KW-0175">Coiled coil</keyword>
<keyword evidence="2" id="KW-1003">Cell membrane</keyword>
<gene>
    <name evidence="8" type="ORF">GCM10010978_05430</name>
</gene>
<evidence type="ECO:0000256" key="2">
    <source>
        <dbReference type="ARBA" id="ARBA00022475"/>
    </source>
</evidence>
<reference evidence="8" key="2">
    <citation type="submission" date="2020-09" db="EMBL/GenBank/DDBJ databases">
        <authorList>
            <person name="Sun Q."/>
            <person name="Zhou Y."/>
        </authorList>
    </citation>
    <scope>NUCLEOTIDE SEQUENCE</scope>
    <source>
        <strain evidence="8">CGMCC 1.12360</strain>
    </source>
</reference>
<comment type="subcellular location">
    <subcellularLocation>
        <location evidence="1">Cell membrane</location>
        <topology evidence="1">Multi-pass membrane protein</topology>
    </subcellularLocation>
</comment>
<organism evidence="8 9">
    <name type="scientific">Compostibacillus humi</name>
    <dbReference type="NCBI Taxonomy" id="1245525"/>
    <lineage>
        <taxon>Bacteria</taxon>
        <taxon>Bacillati</taxon>
        <taxon>Bacillota</taxon>
        <taxon>Bacilli</taxon>
        <taxon>Bacillales</taxon>
        <taxon>Bacillaceae</taxon>
        <taxon>Compostibacillus</taxon>
    </lineage>
</organism>
<dbReference type="RefSeq" id="WP_188390839.1">
    <property type="nucleotide sequence ID" value="NZ_BMEV01000006.1"/>
</dbReference>
<sequence length="351" mass="40246">MEFNIGPRMLKTGLAATLTLLITGLVGLKLEIVAAIAAVLAMQPSIMRSFAYIKEVIISNGVGLIFALLGSFLLGNHPLAVGAIVILSIAINIKLGLTKTVSLTILTIITLMLSGESGVDFVYIVERLSLIVIGVLSAFVVNVAVFPPDHRKILYSMIKDTSDRIHFLMRVVPNNTMTVPKLKEEDREIEKGITKAKDYYEIISDERNRLFIRNRRSFFRNIVIYKHMIKMLEKQHNLIRQLEKNLIEIEKDAENKVYLIKKLINEINTYSENVFLMYEDKIILDRDLQKETKSAMQLTINNLINELQGAKFEKWFYLFPVANSIIELFSELEKLERLVRFNERKEKRKKA</sequence>
<keyword evidence="9" id="KW-1185">Reference proteome</keyword>
<evidence type="ECO:0000256" key="3">
    <source>
        <dbReference type="ARBA" id="ARBA00022692"/>
    </source>
</evidence>
<comment type="caution">
    <text evidence="8">The sequence shown here is derived from an EMBL/GenBank/DDBJ whole genome shotgun (WGS) entry which is preliminary data.</text>
</comment>
<feature type="transmembrane region" description="Helical" evidence="7">
    <location>
        <begin position="52"/>
        <end position="73"/>
    </location>
</feature>
<feature type="coiled-coil region" evidence="6">
    <location>
        <begin position="225"/>
        <end position="252"/>
    </location>
</feature>
<evidence type="ECO:0000256" key="4">
    <source>
        <dbReference type="ARBA" id="ARBA00022989"/>
    </source>
</evidence>
<evidence type="ECO:0000313" key="8">
    <source>
        <dbReference type="EMBL" id="GGH70477.1"/>
    </source>
</evidence>
<protein>
    <submittedName>
        <fullName evidence="8">Membrane protein</fullName>
    </submittedName>
</protein>
<dbReference type="AlphaFoldDB" id="A0A8J2ZPA6"/>